<feature type="transmembrane region" description="Helical" evidence="1">
    <location>
        <begin position="30"/>
        <end position="50"/>
    </location>
</feature>
<dbReference type="Gene3D" id="1.10.287.3510">
    <property type="match status" value="1"/>
</dbReference>
<evidence type="ECO:0000313" key="2">
    <source>
        <dbReference type="EMBL" id="ADA69789.1"/>
    </source>
</evidence>
<dbReference type="EMBL" id="GU130255">
    <property type="protein sequence ID" value="ADA69789.1"/>
    <property type="molecule type" value="Genomic_DNA"/>
</dbReference>
<evidence type="ECO:0000256" key="1">
    <source>
        <dbReference type="SAM" id="Phobius"/>
    </source>
</evidence>
<dbReference type="AlphaFoldDB" id="E3SXA6"/>
<protein>
    <submittedName>
        <fullName evidence="2">NADH dehydrogenase subunit 4L</fullName>
    </submittedName>
</protein>
<feature type="transmembrane region" description="Helical" evidence="1">
    <location>
        <begin position="6"/>
        <end position="23"/>
    </location>
</feature>
<reference evidence="2" key="1">
    <citation type="journal article" date="2012" name="Mol. Phylogenet. Evol.">
        <title>Multiple rearrangements in mitochondrial genomes of Isopoda and phylogenetic implications.</title>
        <authorList>
            <person name="Kilpert F."/>
            <person name="Held C."/>
            <person name="Podsiadlowski L."/>
        </authorList>
    </citation>
    <scope>NUCLEOTIDE SEQUENCE</scope>
</reference>
<keyword evidence="1" id="KW-1133">Transmembrane helix</keyword>
<sequence>MFFLNFLNMSTFFLLCFGLVFFLMKKSHFLFFLISLEMMALSVKISNGVIPESSEAFGWFPTVLNFLICEGALGLTVLIVSVRSKWQGNLSNMNLLAW</sequence>
<geneLocation type="mitochondrion" evidence="2"/>
<proteinExistence type="predicted"/>
<keyword evidence="1" id="KW-0812">Transmembrane</keyword>
<keyword evidence="2" id="KW-0496">Mitochondrion</keyword>
<name>E3SXA6_9CRUS</name>
<gene>
    <name evidence="2" type="primary">ND4L</name>
</gene>
<accession>E3SXA6</accession>
<keyword evidence="1" id="KW-0472">Membrane</keyword>
<feature type="transmembrane region" description="Helical" evidence="1">
    <location>
        <begin position="56"/>
        <end position="80"/>
    </location>
</feature>
<organism evidence="2">
    <name type="scientific">Janira maculosa</name>
    <dbReference type="NCBI Taxonomy" id="155701"/>
    <lineage>
        <taxon>Eukaryota</taxon>
        <taxon>Metazoa</taxon>
        <taxon>Ecdysozoa</taxon>
        <taxon>Arthropoda</taxon>
        <taxon>Crustacea</taxon>
        <taxon>Multicrustacea</taxon>
        <taxon>Malacostraca</taxon>
        <taxon>Eumalacostraca</taxon>
        <taxon>Peracarida</taxon>
        <taxon>Isopoda</taxon>
        <taxon>Asellota</taxon>
        <taxon>Janiroidea</taxon>
        <taxon>Janiridae</taxon>
        <taxon>Janira</taxon>
    </lineage>
</organism>